<proteinExistence type="predicted"/>
<reference evidence="2" key="1">
    <citation type="submission" date="2017-09" db="EMBL/GenBank/DDBJ databases">
        <title>Depth-based differentiation of microbial function through sediment-hosted aquifers and enrichment of novel symbionts in the deep terrestrial subsurface.</title>
        <authorList>
            <person name="Probst A.J."/>
            <person name="Ladd B."/>
            <person name="Jarett J.K."/>
            <person name="Geller-Mcgrath D.E."/>
            <person name="Sieber C.M.K."/>
            <person name="Emerson J.B."/>
            <person name="Anantharaman K."/>
            <person name="Thomas B.C."/>
            <person name="Malmstrom R."/>
            <person name="Stieglmeier M."/>
            <person name="Klingl A."/>
            <person name="Woyke T."/>
            <person name="Ryan C.M."/>
            <person name="Banfield J.F."/>
        </authorList>
    </citation>
    <scope>NUCLEOTIDE SEQUENCE [LARGE SCALE GENOMIC DNA]</scope>
</reference>
<dbReference type="EMBL" id="PFAP01000027">
    <property type="protein sequence ID" value="PIR93966.1"/>
    <property type="molecule type" value="Genomic_DNA"/>
</dbReference>
<evidence type="ECO:0000313" key="1">
    <source>
        <dbReference type="EMBL" id="PIR93966.1"/>
    </source>
</evidence>
<dbReference type="Proteomes" id="UP000229901">
    <property type="component" value="Unassembled WGS sequence"/>
</dbReference>
<evidence type="ECO:0000313" key="2">
    <source>
        <dbReference type="Proteomes" id="UP000229901"/>
    </source>
</evidence>
<accession>A0A2H0V4D1</accession>
<comment type="caution">
    <text evidence="1">The sequence shown here is derived from an EMBL/GenBank/DDBJ whole genome shotgun (WGS) entry which is preliminary data.</text>
</comment>
<organism evidence="1 2">
    <name type="scientific">Candidatus Falkowbacteria bacterium CG10_big_fil_rev_8_21_14_0_10_39_11</name>
    <dbReference type="NCBI Taxonomy" id="1974565"/>
    <lineage>
        <taxon>Bacteria</taxon>
        <taxon>Candidatus Falkowiibacteriota</taxon>
    </lineage>
</organism>
<sequence>MDKRTFDFSTVRSIAVSLKLNLEIKTHSSQNFRIVVEGEPADVSCVDVQLIDHGKLRIIHFRKQRSGKPAKRRFLCGDLFSACSHSLNGLLIKCRDLSLIPLRVTIFVPLNETLNISINSEIDSPPDNQPHSEAKV</sequence>
<gene>
    <name evidence="1" type="ORF">COT97_03830</name>
</gene>
<protein>
    <submittedName>
        <fullName evidence="1">Uncharacterized protein</fullName>
    </submittedName>
</protein>
<dbReference type="AlphaFoldDB" id="A0A2H0V4D1"/>
<name>A0A2H0V4D1_9BACT</name>